<accession>A0AAF0DB54</accession>
<feature type="transmembrane region" description="Helical" evidence="6">
    <location>
        <begin position="6"/>
        <end position="27"/>
    </location>
</feature>
<evidence type="ECO:0000256" key="1">
    <source>
        <dbReference type="ARBA" id="ARBA00001974"/>
    </source>
</evidence>
<dbReference type="InterPro" id="IPR045170">
    <property type="entry name" value="MTOX"/>
</dbReference>
<evidence type="ECO:0000313" key="9">
    <source>
        <dbReference type="Proteomes" id="UP001219355"/>
    </source>
</evidence>
<comment type="cofactor">
    <cofactor evidence="1">
        <name>FAD</name>
        <dbReference type="ChEBI" id="CHEBI:57692"/>
    </cofactor>
</comment>
<keyword evidence="3" id="KW-0285">Flavoprotein</keyword>
<keyword evidence="9" id="KW-1185">Reference proteome</keyword>
<dbReference type="GO" id="GO:0050031">
    <property type="term" value="F:L-pipecolate oxidase activity"/>
    <property type="evidence" value="ECO:0007669"/>
    <property type="project" value="TreeGrafter"/>
</dbReference>
<proteinExistence type="inferred from homology"/>
<dbReference type="SUPFAM" id="SSF51905">
    <property type="entry name" value="FAD/NAD(P)-binding domain"/>
    <property type="match status" value="1"/>
</dbReference>
<evidence type="ECO:0000256" key="2">
    <source>
        <dbReference type="ARBA" id="ARBA00010989"/>
    </source>
</evidence>
<feature type="domain" description="FAD dependent oxidoreductase" evidence="7">
    <location>
        <begin position="10"/>
        <end position="386"/>
    </location>
</feature>
<evidence type="ECO:0000313" key="8">
    <source>
        <dbReference type="EMBL" id="WEW55043.1"/>
    </source>
</evidence>
<protein>
    <submittedName>
        <fullName evidence="8">FAD-dependent oxidoreductase</fullName>
    </submittedName>
</protein>
<keyword evidence="5" id="KW-0560">Oxidoreductase</keyword>
<keyword evidence="6" id="KW-0472">Membrane</keyword>
<dbReference type="Proteomes" id="UP001219355">
    <property type="component" value="Chromosome 1"/>
</dbReference>
<gene>
    <name evidence="8" type="ORF">PRK78_000471</name>
</gene>
<dbReference type="Gene3D" id="3.30.9.10">
    <property type="entry name" value="D-Amino Acid Oxidase, subunit A, domain 2"/>
    <property type="match status" value="1"/>
</dbReference>
<name>A0AAF0DB54_9EURO</name>
<sequence length="447" mass="48428">MAATALPQSILIVGGGVFGLSTALALARRHSGKITLIESSPTIPNPHGSSVDASRIIRADYANSAYARFAATAIKQWQTTEWGHEGRYTRNGLVFVSSGGSEASEYVKRSYENVKALDKDGKAVKSLPTRKDVERVIPGYGIGNNIAGGYVNWDSGWGDAEASVRFAKKKVDETGRVEFKTGNVRRLLLTTGPHGKQKVAGVELSDSTTLTADLVILATGAWTGQLVDLRGHADATGQVVAFIQITDEEQSKLADMPTILNFSTGMFIIPPRNNLLKIARHAYGYRNPISIPDPSGNKRPIEASLPENGLPIPPEGEAACRAALLEILPAFANRPFVKTRICWYSDTPKGDFLVTHHPTYDSLFLATGGSGHAFKFLPVMGDKVVDALEGKLDPELKKPWSWQGSPRDVGEKGEIPVFWTEDGSRSGPKGLILKEELARKRSTHCKL</sequence>
<dbReference type="PANTHER" id="PTHR10961">
    <property type="entry name" value="PEROXISOMAL SARCOSINE OXIDASE"/>
    <property type="match status" value="1"/>
</dbReference>
<dbReference type="AlphaFoldDB" id="A0AAF0DB54"/>
<dbReference type="Gene3D" id="3.50.50.60">
    <property type="entry name" value="FAD/NAD(P)-binding domain"/>
    <property type="match status" value="1"/>
</dbReference>
<reference evidence="8" key="1">
    <citation type="submission" date="2023-03" db="EMBL/GenBank/DDBJ databases">
        <title>Emydomyces testavorans Genome Sequence.</title>
        <authorList>
            <person name="Hoyer L."/>
        </authorList>
    </citation>
    <scope>NUCLEOTIDE SEQUENCE</scope>
    <source>
        <strain evidence="8">16-2883</strain>
    </source>
</reference>
<dbReference type="Pfam" id="PF01266">
    <property type="entry name" value="DAO"/>
    <property type="match status" value="1"/>
</dbReference>
<evidence type="ECO:0000256" key="5">
    <source>
        <dbReference type="ARBA" id="ARBA00023002"/>
    </source>
</evidence>
<comment type="similarity">
    <text evidence="2">Belongs to the MSOX/MTOX family.</text>
</comment>
<keyword evidence="4" id="KW-0274">FAD</keyword>
<evidence type="ECO:0000256" key="6">
    <source>
        <dbReference type="SAM" id="Phobius"/>
    </source>
</evidence>
<organism evidence="8 9">
    <name type="scientific">Emydomyces testavorans</name>
    <dbReference type="NCBI Taxonomy" id="2070801"/>
    <lineage>
        <taxon>Eukaryota</taxon>
        <taxon>Fungi</taxon>
        <taxon>Dikarya</taxon>
        <taxon>Ascomycota</taxon>
        <taxon>Pezizomycotina</taxon>
        <taxon>Eurotiomycetes</taxon>
        <taxon>Eurotiomycetidae</taxon>
        <taxon>Onygenales</taxon>
        <taxon>Nannizziopsiaceae</taxon>
        <taxon>Emydomyces</taxon>
    </lineage>
</organism>
<dbReference type="GO" id="GO:0008115">
    <property type="term" value="F:sarcosine oxidase activity"/>
    <property type="evidence" value="ECO:0007669"/>
    <property type="project" value="TreeGrafter"/>
</dbReference>
<dbReference type="PANTHER" id="PTHR10961:SF46">
    <property type="entry name" value="PEROXISOMAL SARCOSINE OXIDASE"/>
    <property type="match status" value="1"/>
</dbReference>
<dbReference type="GO" id="GO:0004657">
    <property type="term" value="F:proline dehydrogenase activity"/>
    <property type="evidence" value="ECO:0007669"/>
    <property type="project" value="TreeGrafter"/>
</dbReference>
<evidence type="ECO:0000256" key="3">
    <source>
        <dbReference type="ARBA" id="ARBA00022630"/>
    </source>
</evidence>
<dbReference type="SUPFAM" id="SSF54373">
    <property type="entry name" value="FAD-linked reductases, C-terminal domain"/>
    <property type="match status" value="1"/>
</dbReference>
<dbReference type="InterPro" id="IPR036188">
    <property type="entry name" value="FAD/NAD-bd_sf"/>
</dbReference>
<keyword evidence="6" id="KW-0812">Transmembrane</keyword>
<evidence type="ECO:0000256" key="4">
    <source>
        <dbReference type="ARBA" id="ARBA00022827"/>
    </source>
</evidence>
<dbReference type="GO" id="GO:0050660">
    <property type="term" value="F:flavin adenine dinucleotide binding"/>
    <property type="evidence" value="ECO:0007669"/>
    <property type="project" value="InterPro"/>
</dbReference>
<dbReference type="EMBL" id="CP120627">
    <property type="protein sequence ID" value="WEW55043.1"/>
    <property type="molecule type" value="Genomic_DNA"/>
</dbReference>
<evidence type="ECO:0000259" key="7">
    <source>
        <dbReference type="Pfam" id="PF01266"/>
    </source>
</evidence>
<dbReference type="InterPro" id="IPR006076">
    <property type="entry name" value="FAD-dep_OxRdtase"/>
</dbReference>
<keyword evidence="6" id="KW-1133">Transmembrane helix</keyword>